<gene>
    <name evidence="1" type="ORF">HNQ36_001066</name>
</gene>
<comment type="caution">
    <text evidence="1">The sequence shown here is derived from an EMBL/GenBank/DDBJ whole genome shotgun (WGS) entry which is preliminary data.</text>
</comment>
<dbReference type="Proteomes" id="UP000521227">
    <property type="component" value="Unassembled WGS sequence"/>
</dbReference>
<dbReference type="EMBL" id="JACHIJ010000002">
    <property type="protein sequence ID" value="MBB5051112.1"/>
    <property type="molecule type" value="Genomic_DNA"/>
</dbReference>
<accession>A0A840MWM5</accession>
<sequence>MATLLGGCVHDLPALAPPLRVEVPEICEKILEPVDVVEFGPADDAVGAYLERDAEVTVANERIKAGKACVRDQRQEYAGHGGN</sequence>
<protein>
    <submittedName>
        <fullName evidence="1">Uncharacterized protein</fullName>
    </submittedName>
</protein>
<organism evidence="1 2">
    <name type="scientific">Afipia massiliensis</name>
    <dbReference type="NCBI Taxonomy" id="211460"/>
    <lineage>
        <taxon>Bacteria</taxon>
        <taxon>Pseudomonadati</taxon>
        <taxon>Pseudomonadota</taxon>
        <taxon>Alphaproteobacteria</taxon>
        <taxon>Hyphomicrobiales</taxon>
        <taxon>Nitrobacteraceae</taxon>
        <taxon>Afipia</taxon>
    </lineage>
</organism>
<reference evidence="1 2" key="1">
    <citation type="submission" date="2020-08" db="EMBL/GenBank/DDBJ databases">
        <title>Genomic Encyclopedia of Type Strains, Phase IV (KMG-IV): sequencing the most valuable type-strain genomes for metagenomic binning, comparative biology and taxonomic classification.</title>
        <authorList>
            <person name="Goeker M."/>
        </authorList>
    </citation>
    <scope>NUCLEOTIDE SEQUENCE [LARGE SCALE GENOMIC DNA]</scope>
    <source>
        <strain evidence="1 2">DSM 17498</strain>
    </source>
</reference>
<evidence type="ECO:0000313" key="1">
    <source>
        <dbReference type="EMBL" id="MBB5051112.1"/>
    </source>
</evidence>
<name>A0A840MWM5_9BRAD</name>
<dbReference type="AlphaFoldDB" id="A0A840MWM5"/>
<proteinExistence type="predicted"/>
<evidence type="ECO:0000313" key="2">
    <source>
        <dbReference type="Proteomes" id="UP000521227"/>
    </source>
</evidence>